<proteinExistence type="predicted"/>
<protein>
    <submittedName>
        <fullName evidence="1">Zn finger protein</fullName>
    </submittedName>
</protein>
<evidence type="ECO:0000313" key="1">
    <source>
        <dbReference type="EMBL" id="AZI75830.1"/>
    </source>
</evidence>
<dbReference type="Proteomes" id="UP000277749">
    <property type="component" value="Segment"/>
</dbReference>
<name>A0A3S8NF21_9VIRU</name>
<sequence>MDYSVCKKRCKTRLISSKEPSISLLLQLYQMYTSKKITNCEEFCKLYVTFLDAGELMFGVMWTKLWRKTINMHRTKIFKCSHCNNLFETRTTTDHILKYLIQQKIIEKVMRK</sequence>
<accession>A0A3S8NF21</accession>
<dbReference type="EMBL" id="MK064563">
    <property type="protein sequence ID" value="AZI75830.1"/>
    <property type="molecule type" value="Genomic_DNA"/>
</dbReference>
<evidence type="ECO:0000313" key="2">
    <source>
        <dbReference type="Proteomes" id="UP000277749"/>
    </source>
</evidence>
<keyword evidence="2" id="KW-1185">Reference proteome</keyword>
<organism evidence="1 2">
    <name type="scientific">Sulfolobales Beppu filamentous virus 2</name>
    <dbReference type="NCBI Taxonomy" id="2493123"/>
    <lineage>
        <taxon>Viruses</taxon>
        <taxon>Adnaviria</taxon>
        <taxon>Zilligvirae</taxon>
        <taxon>Taleaviricota</taxon>
        <taxon>Tokiviricetes</taxon>
        <taxon>Ligamenvirales</taxon>
        <taxon>Lipothrixviridae</taxon>
        <taxon>Alphalipothrixvirus</taxon>
        <taxon>Alphalipothrixvirus umijigokuense</taxon>
    </lineage>
</organism>
<reference evidence="1 2" key="1">
    <citation type="journal article" date="2018" name="Environ. Microbiol.">
        <title>New archaeal viruses discovered by metagenomic analysis of viral communities in enrichment cultures.</title>
        <authorList>
            <person name="Liu Y."/>
            <person name="Brandt D."/>
            <person name="Ishino S."/>
            <person name="Ishino Y."/>
            <person name="Koonin E.V."/>
            <person name="Kalinowski J."/>
            <person name="Krupovic M."/>
            <person name="Prangishvili D."/>
        </authorList>
    </citation>
    <scope>NUCLEOTIDE SEQUENCE [LARGE SCALE GENOMIC DNA]</scope>
</reference>
<gene>
    <name evidence="1" type="ORF">SBFV2_gp63</name>
</gene>